<keyword evidence="2" id="KW-1185">Reference proteome</keyword>
<gene>
    <name evidence="1" type="ORF">GCM10022287_02460</name>
</gene>
<reference evidence="2" key="1">
    <citation type="journal article" date="2019" name="Int. J. Syst. Evol. Microbiol.">
        <title>The Global Catalogue of Microorganisms (GCM) 10K type strain sequencing project: providing services to taxonomists for standard genome sequencing and annotation.</title>
        <authorList>
            <consortium name="The Broad Institute Genomics Platform"/>
            <consortium name="The Broad Institute Genome Sequencing Center for Infectious Disease"/>
            <person name="Wu L."/>
            <person name="Ma J."/>
        </authorList>
    </citation>
    <scope>NUCLEOTIDE SEQUENCE [LARGE SCALE GENOMIC DNA]</scope>
    <source>
        <strain evidence="2">JCM 17591</strain>
    </source>
</reference>
<comment type="caution">
    <text evidence="1">The sequence shown here is derived from an EMBL/GenBank/DDBJ whole genome shotgun (WGS) entry which is preliminary data.</text>
</comment>
<evidence type="ECO:0000313" key="1">
    <source>
        <dbReference type="EMBL" id="GAA4168000.1"/>
    </source>
</evidence>
<dbReference type="EMBL" id="BAABBW010000001">
    <property type="protein sequence ID" value="GAA4168000.1"/>
    <property type="molecule type" value="Genomic_DNA"/>
</dbReference>
<evidence type="ECO:0000313" key="2">
    <source>
        <dbReference type="Proteomes" id="UP001501079"/>
    </source>
</evidence>
<organism evidence="1 2">
    <name type="scientific">Gryllotalpicola koreensis</name>
    <dbReference type="NCBI Taxonomy" id="993086"/>
    <lineage>
        <taxon>Bacteria</taxon>
        <taxon>Bacillati</taxon>
        <taxon>Actinomycetota</taxon>
        <taxon>Actinomycetes</taxon>
        <taxon>Micrococcales</taxon>
        <taxon>Microbacteriaceae</taxon>
        <taxon>Gryllotalpicola</taxon>
    </lineage>
</organism>
<protein>
    <submittedName>
        <fullName evidence="1">Uncharacterized protein</fullName>
    </submittedName>
</protein>
<accession>A0ABP7ZQH0</accession>
<dbReference type="Proteomes" id="UP001501079">
    <property type="component" value="Unassembled WGS sequence"/>
</dbReference>
<sequence length="59" mass="6226">MTESGPQTADIVGVNNDLLVDPSAVIIGTLLAFLLRAHARTVGHTPNVQGFLSPCGRQR</sequence>
<dbReference type="RefSeq" id="WP_344751449.1">
    <property type="nucleotide sequence ID" value="NZ_BAABBW010000001.1"/>
</dbReference>
<proteinExistence type="predicted"/>
<name>A0ABP7ZQH0_9MICO</name>